<feature type="non-terminal residue" evidence="2">
    <location>
        <position position="104"/>
    </location>
</feature>
<protein>
    <submittedName>
        <fullName evidence="2">Uncharacterized protein</fullName>
    </submittedName>
</protein>
<organism evidence="2 3">
    <name type="scientific">Linnemannia gamsii</name>
    <dbReference type="NCBI Taxonomy" id="64522"/>
    <lineage>
        <taxon>Eukaryota</taxon>
        <taxon>Fungi</taxon>
        <taxon>Fungi incertae sedis</taxon>
        <taxon>Mucoromycota</taxon>
        <taxon>Mortierellomycotina</taxon>
        <taxon>Mortierellomycetes</taxon>
        <taxon>Mortierellales</taxon>
        <taxon>Mortierellaceae</taxon>
        <taxon>Linnemannia</taxon>
    </lineage>
</organism>
<proteinExistence type="predicted"/>
<comment type="caution">
    <text evidence="2">The sequence shown here is derived from an EMBL/GenBank/DDBJ whole genome shotgun (WGS) entry which is preliminary data.</text>
</comment>
<feature type="region of interest" description="Disordered" evidence="1">
    <location>
        <begin position="1"/>
        <end position="88"/>
    </location>
</feature>
<evidence type="ECO:0000256" key="1">
    <source>
        <dbReference type="SAM" id="MobiDB-lite"/>
    </source>
</evidence>
<dbReference type="EMBL" id="JAAAIM010002273">
    <property type="protein sequence ID" value="KAG0273325.1"/>
    <property type="molecule type" value="Genomic_DNA"/>
</dbReference>
<feature type="compositionally biased region" description="Low complexity" evidence="1">
    <location>
        <begin position="16"/>
        <end position="27"/>
    </location>
</feature>
<reference evidence="2 3" key="1">
    <citation type="journal article" date="2020" name="Fungal Divers.">
        <title>Resolving the Mortierellaceae phylogeny through synthesis of multi-gene phylogenetics and phylogenomics.</title>
        <authorList>
            <person name="Vandepol N."/>
            <person name="Liber J."/>
            <person name="Desiro A."/>
            <person name="Na H."/>
            <person name="Kennedy M."/>
            <person name="Barry K."/>
            <person name="Grigoriev I.V."/>
            <person name="Miller A.N."/>
            <person name="O'Donnell K."/>
            <person name="Stajich J.E."/>
            <person name="Bonito G."/>
        </authorList>
    </citation>
    <scope>NUCLEOTIDE SEQUENCE [LARGE SCALE GENOMIC DNA]</scope>
    <source>
        <strain evidence="2 3">AD045</strain>
    </source>
</reference>
<evidence type="ECO:0000313" key="2">
    <source>
        <dbReference type="EMBL" id="KAG0273325.1"/>
    </source>
</evidence>
<sequence length="104" mass="11089">MTKATNSTPPDPSPQPASQQGQPNSSQDADNQSVSSQRMRKRDKFVNMFRSKPKATNPQSNDSKSSVQDESPASTHCLSTVGGPGSVDIDHVVSITAVKNTPSY</sequence>
<keyword evidence="3" id="KW-1185">Reference proteome</keyword>
<gene>
    <name evidence="2" type="ORF">BGZ96_004900</name>
</gene>
<evidence type="ECO:0000313" key="3">
    <source>
        <dbReference type="Proteomes" id="UP001194696"/>
    </source>
</evidence>
<name>A0ABQ7JHQ3_9FUNG</name>
<accession>A0ABQ7JHQ3</accession>
<feature type="compositionally biased region" description="Polar residues" evidence="1">
    <location>
        <begin position="54"/>
        <end position="78"/>
    </location>
</feature>
<feature type="compositionally biased region" description="Polar residues" evidence="1">
    <location>
        <begin position="28"/>
        <end position="37"/>
    </location>
</feature>
<dbReference type="Proteomes" id="UP001194696">
    <property type="component" value="Unassembled WGS sequence"/>
</dbReference>